<accession>A0ABR1JTZ3</accession>
<dbReference type="EMBL" id="JBANRG010000008">
    <property type="protein sequence ID" value="KAK7464231.1"/>
    <property type="molecule type" value="Genomic_DNA"/>
</dbReference>
<evidence type="ECO:0000313" key="2">
    <source>
        <dbReference type="EMBL" id="KAK7464231.1"/>
    </source>
</evidence>
<proteinExistence type="predicted"/>
<sequence length="342" mass="37412">MSPNKSSVFFLGATGFLGGQLLVDLGKKHPEMSIHALLRNPDKITALKKLHPDVTPIMGTLDDFELIKEEAKKHPIVINTASSDHEKSVEATLTGLKENSAANPGNPPLYIHTSGQGFLSDNSRGEPVPIEKIWSDVGLDLERDCNPNNFHLNCDIKIVNAGKRKEHPVRTIIIFPCWIYGISDGPQKTTLPVRIFFDLFKKAGHAGTWGPGANKMANIHVKDLAKALLLALDAALNGTAEEGPDGLYFVGSENPMLTMHEVMSAYGNVLYSKGLLPSPESKPLPEDVLAEYGEFGWSLLGGNVIARTERIHRLGWEPVVSKEITPLDSLEEEVSIMLENQV</sequence>
<dbReference type="PANTHER" id="PTHR48079">
    <property type="entry name" value="PROTEIN YEEZ"/>
    <property type="match status" value="1"/>
</dbReference>
<dbReference type="Pfam" id="PF07993">
    <property type="entry name" value="NAD_binding_4"/>
    <property type="match status" value="1"/>
</dbReference>
<evidence type="ECO:0000259" key="1">
    <source>
        <dbReference type="Pfam" id="PF07993"/>
    </source>
</evidence>
<dbReference type="SUPFAM" id="SSF51735">
    <property type="entry name" value="NAD(P)-binding Rossmann-fold domains"/>
    <property type="match status" value="1"/>
</dbReference>
<name>A0ABR1JTZ3_9AGAR</name>
<reference evidence="2 3" key="1">
    <citation type="submission" date="2024-01" db="EMBL/GenBank/DDBJ databases">
        <title>A draft genome for the cacao thread blight pathogen Marasmiellus scandens.</title>
        <authorList>
            <person name="Baruah I.K."/>
            <person name="Leung J."/>
            <person name="Bukari Y."/>
            <person name="Amoako-Attah I."/>
            <person name="Meinhardt L.W."/>
            <person name="Bailey B.A."/>
            <person name="Cohen S.P."/>
        </authorList>
    </citation>
    <scope>NUCLEOTIDE SEQUENCE [LARGE SCALE GENOMIC DNA]</scope>
    <source>
        <strain evidence="2 3">GH-19</strain>
    </source>
</reference>
<dbReference type="InterPro" id="IPR036291">
    <property type="entry name" value="NAD(P)-bd_dom_sf"/>
</dbReference>
<protein>
    <recommendedName>
        <fullName evidence="1">Thioester reductase (TE) domain-containing protein</fullName>
    </recommendedName>
</protein>
<feature type="domain" description="Thioester reductase (TE)" evidence="1">
    <location>
        <begin position="12"/>
        <end position="52"/>
    </location>
</feature>
<gene>
    <name evidence="2" type="ORF">VKT23_006397</name>
</gene>
<evidence type="ECO:0000313" key="3">
    <source>
        <dbReference type="Proteomes" id="UP001498398"/>
    </source>
</evidence>
<dbReference type="Gene3D" id="3.40.50.720">
    <property type="entry name" value="NAD(P)-binding Rossmann-like Domain"/>
    <property type="match status" value="1"/>
</dbReference>
<comment type="caution">
    <text evidence="2">The sequence shown here is derived from an EMBL/GenBank/DDBJ whole genome shotgun (WGS) entry which is preliminary data.</text>
</comment>
<keyword evidence="3" id="KW-1185">Reference proteome</keyword>
<dbReference type="PANTHER" id="PTHR48079:SF6">
    <property type="entry name" value="NAD(P)-BINDING DOMAIN-CONTAINING PROTEIN-RELATED"/>
    <property type="match status" value="1"/>
</dbReference>
<organism evidence="2 3">
    <name type="scientific">Marasmiellus scandens</name>
    <dbReference type="NCBI Taxonomy" id="2682957"/>
    <lineage>
        <taxon>Eukaryota</taxon>
        <taxon>Fungi</taxon>
        <taxon>Dikarya</taxon>
        <taxon>Basidiomycota</taxon>
        <taxon>Agaricomycotina</taxon>
        <taxon>Agaricomycetes</taxon>
        <taxon>Agaricomycetidae</taxon>
        <taxon>Agaricales</taxon>
        <taxon>Marasmiineae</taxon>
        <taxon>Omphalotaceae</taxon>
        <taxon>Marasmiellus</taxon>
    </lineage>
</organism>
<dbReference type="InterPro" id="IPR013120">
    <property type="entry name" value="FAR_NAD-bd"/>
</dbReference>
<dbReference type="InterPro" id="IPR051783">
    <property type="entry name" value="NAD(P)-dependent_oxidoreduct"/>
</dbReference>
<dbReference type="Proteomes" id="UP001498398">
    <property type="component" value="Unassembled WGS sequence"/>
</dbReference>